<evidence type="ECO:0000256" key="3">
    <source>
        <dbReference type="PROSITE-ProRule" id="PRU00339"/>
    </source>
</evidence>
<feature type="region of interest" description="Disordered" evidence="4">
    <location>
        <begin position="159"/>
        <end position="181"/>
    </location>
</feature>
<dbReference type="Gene3D" id="1.25.40.10">
    <property type="entry name" value="Tetratricopeptide repeat domain"/>
    <property type="match status" value="2"/>
</dbReference>
<dbReference type="PROSITE" id="PS50005">
    <property type="entry name" value="TPR"/>
    <property type="match status" value="1"/>
</dbReference>
<name>A0A4Q7YWR6_9BACT</name>
<dbReference type="OrthoDB" id="9778494at2"/>
<dbReference type="Proteomes" id="UP000292958">
    <property type="component" value="Unassembled WGS sequence"/>
</dbReference>
<evidence type="ECO:0000313" key="6">
    <source>
        <dbReference type="Proteomes" id="UP000292958"/>
    </source>
</evidence>
<dbReference type="EMBL" id="SHKW01000001">
    <property type="protein sequence ID" value="RZU41535.1"/>
    <property type="molecule type" value="Genomic_DNA"/>
</dbReference>
<dbReference type="InterPro" id="IPR019734">
    <property type="entry name" value="TPR_rpt"/>
</dbReference>
<proteinExistence type="predicted"/>
<keyword evidence="1" id="KW-0677">Repeat</keyword>
<keyword evidence="6" id="KW-1185">Reference proteome</keyword>
<dbReference type="InterPro" id="IPR011990">
    <property type="entry name" value="TPR-like_helical_dom_sf"/>
</dbReference>
<dbReference type="PANTHER" id="PTHR45588">
    <property type="entry name" value="TPR DOMAIN-CONTAINING PROTEIN"/>
    <property type="match status" value="1"/>
</dbReference>
<organism evidence="5 6">
    <name type="scientific">Edaphobacter modestus</name>
    <dbReference type="NCBI Taxonomy" id="388466"/>
    <lineage>
        <taxon>Bacteria</taxon>
        <taxon>Pseudomonadati</taxon>
        <taxon>Acidobacteriota</taxon>
        <taxon>Terriglobia</taxon>
        <taxon>Terriglobales</taxon>
        <taxon>Acidobacteriaceae</taxon>
        <taxon>Edaphobacter</taxon>
    </lineage>
</organism>
<protein>
    <submittedName>
        <fullName evidence="5">Tetratricopeptide repeat protein</fullName>
    </submittedName>
</protein>
<dbReference type="PANTHER" id="PTHR45588:SF1">
    <property type="entry name" value="WW DOMAIN-CONTAINING PROTEIN"/>
    <property type="match status" value="1"/>
</dbReference>
<evidence type="ECO:0000256" key="2">
    <source>
        <dbReference type="ARBA" id="ARBA00022803"/>
    </source>
</evidence>
<sequence>MGCRVDGAVLLGVVAGAVLWGGVGSAQQPATCHGTGMAAAISAPEKLPAPVKMTGIGNGSIAITAANDEAKAWFTQGLNLLHDFWDYEAARAFEQAVRSDPKCAMCYWGLYRAEVFRSAEDPSGKESLDRAVALERHASKAERLYIDAAVAGYRNSQKELQAKPDSVKKPEPPEGAPHVDSEETKLFRRLVTLEPEDVQARIFLAESLMDGFDKKGEPRAGTAEGQRILAAILKEHPEDSAANHYWIHAVEPGDHPELALESAKKLGELTPASGHMVHMPGHIFYRTGDYESARESFLASMQVDEAYMRAQNVSVENDWNYVHNLMYLIADLMEGGRVTEAMKISEKLAKARGEVGPTLYRQVPRDGMSRLSVDLPVLLRAGVWTSATAALEKSAPDPSLKNLEELRESMLDYTRGMGALERGDKESAASMSDALDARVKEKPAMGPDDMPGMAGMSMSKDAMAKPVHSYLDVAAMELRASVLLAEGRGVESDAMFTKAAAAERDLGYREPPFYIRPVEETRGDALLRAKRYDEAKQAYEAALKQRPESGFALYGVAQADAGANRRGEATQDYARLLQAWAKADADLPQLKAARAWLDGQAADGE</sequence>
<dbReference type="RefSeq" id="WP_130419438.1">
    <property type="nucleotide sequence ID" value="NZ_SHKW01000001.1"/>
</dbReference>
<keyword evidence="2 3" id="KW-0802">TPR repeat</keyword>
<reference evidence="5 6" key="1">
    <citation type="submission" date="2019-02" db="EMBL/GenBank/DDBJ databases">
        <title>Genomic Encyclopedia of Archaeal and Bacterial Type Strains, Phase II (KMG-II): from individual species to whole genera.</title>
        <authorList>
            <person name="Goeker M."/>
        </authorList>
    </citation>
    <scope>NUCLEOTIDE SEQUENCE [LARGE SCALE GENOMIC DNA]</scope>
    <source>
        <strain evidence="5 6">DSM 18101</strain>
    </source>
</reference>
<evidence type="ECO:0000313" key="5">
    <source>
        <dbReference type="EMBL" id="RZU41535.1"/>
    </source>
</evidence>
<dbReference type="Pfam" id="PF07719">
    <property type="entry name" value="TPR_2"/>
    <property type="match status" value="1"/>
</dbReference>
<gene>
    <name evidence="5" type="ORF">BDD14_3059</name>
</gene>
<accession>A0A4Q7YWR6</accession>
<feature type="repeat" description="TPR" evidence="3">
    <location>
        <begin position="516"/>
        <end position="549"/>
    </location>
</feature>
<comment type="caution">
    <text evidence="5">The sequence shown here is derived from an EMBL/GenBank/DDBJ whole genome shotgun (WGS) entry which is preliminary data.</text>
</comment>
<evidence type="ECO:0000256" key="1">
    <source>
        <dbReference type="ARBA" id="ARBA00022737"/>
    </source>
</evidence>
<dbReference type="AlphaFoldDB" id="A0A4Q7YWR6"/>
<dbReference type="InterPro" id="IPR013105">
    <property type="entry name" value="TPR_2"/>
</dbReference>
<dbReference type="SUPFAM" id="SSF48452">
    <property type="entry name" value="TPR-like"/>
    <property type="match status" value="1"/>
</dbReference>
<evidence type="ECO:0000256" key="4">
    <source>
        <dbReference type="SAM" id="MobiDB-lite"/>
    </source>
</evidence>